<reference evidence="2 3" key="1">
    <citation type="submission" date="2018-06" db="EMBL/GenBank/DDBJ databases">
        <authorList>
            <consortium name="Pathogen Informatics"/>
            <person name="Doyle S."/>
        </authorList>
    </citation>
    <scope>NUCLEOTIDE SEQUENCE [LARGE SCALE GENOMIC DNA]</scope>
    <source>
        <strain evidence="2 3">NCTC12121</strain>
    </source>
</reference>
<dbReference type="AlphaFoldDB" id="A0A376D5H6"/>
<dbReference type="Pfam" id="PF10592">
    <property type="entry name" value="AIPR"/>
    <property type="match status" value="1"/>
</dbReference>
<accession>A0A376D5H6</accession>
<feature type="domain" description="Abortive phage infection protein C-terminal" evidence="1">
    <location>
        <begin position="245"/>
        <end position="395"/>
    </location>
</feature>
<protein>
    <submittedName>
        <fullName evidence="2">AIPR protein</fullName>
    </submittedName>
</protein>
<name>A0A376D5H6_9GAMM</name>
<dbReference type="RefSeq" id="WP_024522764.1">
    <property type="nucleotide sequence ID" value="NZ_CP065626.1"/>
</dbReference>
<proteinExistence type="predicted"/>
<dbReference type="InterPro" id="IPR018891">
    <property type="entry name" value="AIPR_C"/>
</dbReference>
<evidence type="ECO:0000313" key="2">
    <source>
        <dbReference type="EMBL" id="STC82624.1"/>
    </source>
</evidence>
<sequence>MSIIHVNQIGSKVQALFADKIDSSDLNPNDKEIQTKRLTRCLSAYAVFCIGDTSIDEAASAVVDGADDNGIDAIHYSPSSKRMIIVQSKWKKDGTGEPDNGDLRKFKDGVLDLINLELDKFNNKINLKKQMIETALGEFDTKFDLVLIHTGSNTLSKHNQQVMDSILNELNDAGDGTSEDVVSFHHLNQAIIHSGLASGMDGEPIDLEIGLSQWGKIEEPHQGFFGIVAGEEVANWWIKKGKRLFAKNIRQMLGATEVNDEVKRTIEEQPEKFWYYNNGITIVAESIKKSMVGGNSREIGSFKASNISIVNGAQTVSVIGKYAQEGGENLAKLRLPIRLISLEGAPEGFGATVTKTNNRQNKIESRDFVSLDDEQIRLKRELSLEGIEYNIVRSENVKTSTSIIDLSEATIALACASTQVGLAVQAKREIGRFYDNLNKAPYKTIFNPQTNGIYLRNTVFALRRIDEIISSMISNIPKKSGKEYGVLVHGNRMLAFLVFRKLVIHKIANNFDFDISSIDWYETTSDMLGKLIFEIEENYKDKFLASLFKNASICKAISEKI</sequence>
<dbReference type="OrthoDB" id="9806213at2"/>
<dbReference type="EMBL" id="UFXZ01000001">
    <property type="protein sequence ID" value="STC82624.1"/>
    <property type="molecule type" value="Genomic_DNA"/>
</dbReference>
<evidence type="ECO:0000313" key="3">
    <source>
        <dbReference type="Proteomes" id="UP000255248"/>
    </source>
</evidence>
<organism evidence="2 3">
    <name type="scientific">Edwardsiella hoshinae</name>
    <dbReference type="NCBI Taxonomy" id="93378"/>
    <lineage>
        <taxon>Bacteria</taxon>
        <taxon>Pseudomonadati</taxon>
        <taxon>Pseudomonadota</taxon>
        <taxon>Gammaproteobacteria</taxon>
        <taxon>Enterobacterales</taxon>
        <taxon>Hafniaceae</taxon>
        <taxon>Edwardsiella</taxon>
    </lineage>
</organism>
<dbReference type="Proteomes" id="UP000255248">
    <property type="component" value="Unassembled WGS sequence"/>
</dbReference>
<evidence type="ECO:0000259" key="1">
    <source>
        <dbReference type="Pfam" id="PF10592"/>
    </source>
</evidence>
<gene>
    <name evidence="2" type="ORF">NCTC12121_00076</name>
</gene>